<feature type="region of interest" description="Disordered" evidence="7">
    <location>
        <begin position="861"/>
        <end position="890"/>
    </location>
</feature>
<organism evidence="10 11">
    <name type="scientific">Chlamydomonas incerta</name>
    <dbReference type="NCBI Taxonomy" id="51695"/>
    <lineage>
        <taxon>Eukaryota</taxon>
        <taxon>Viridiplantae</taxon>
        <taxon>Chlorophyta</taxon>
        <taxon>core chlorophytes</taxon>
        <taxon>Chlorophyceae</taxon>
        <taxon>CS clade</taxon>
        <taxon>Chlamydomonadales</taxon>
        <taxon>Chlamydomonadaceae</taxon>
        <taxon>Chlamydomonas</taxon>
    </lineage>
</organism>
<dbReference type="InterPro" id="IPR000209">
    <property type="entry name" value="Peptidase_S8/S53_dom"/>
</dbReference>
<keyword evidence="4 6" id="KW-0720">Serine protease</keyword>
<dbReference type="PROSITE" id="PS00138">
    <property type="entry name" value="SUBTILASE_SER"/>
    <property type="match status" value="1"/>
</dbReference>
<feature type="compositionally biased region" description="Gly residues" evidence="7">
    <location>
        <begin position="706"/>
        <end position="722"/>
    </location>
</feature>
<accession>A0A835ST33</accession>
<evidence type="ECO:0000256" key="5">
    <source>
        <dbReference type="PIRSR" id="PIRSR615500-1"/>
    </source>
</evidence>
<dbReference type="EMBL" id="JAEHOC010000026">
    <property type="protein sequence ID" value="KAG2430952.1"/>
    <property type="molecule type" value="Genomic_DNA"/>
</dbReference>
<comment type="caution">
    <text evidence="10">The sequence shown here is derived from an EMBL/GenBank/DDBJ whole genome shotgun (WGS) entry which is preliminary data.</text>
</comment>
<dbReference type="PANTHER" id="PTHR43399">
    <property type="entry name" value="SUBTILISIN-RELATED"/>
    <property type="match status" value="1"/>
</dbReference>
<evidence type="ECO:0000256" key="2">
    <source>
        <dbReference type="ARBA" id="ARBA00022670"/>
    </source>
</evidence>
<feature type="compositionally biased region" description="Pro residues" evidence="7">
    <location>
        <begin position="1527"/>
        <end position="1585"/>
    </location>
</feature>
<protein>
    <recommendedName>
        <fullName evidence="9">Peptidase S8/S53 domain-containing protein</fullName>
    </recommendedName>
</protein>
<evidence type="ECO:0000256" key="3">
    <source>
        <dbReference type="ARBA" id="ARBA00022801"/>
    </source>
</evidence>
<feature type="compositionally biased region" description="Low complexity" evidence="7">
    <location>
        <begin position="867"/>
        <end position="877"/>
    </location>
</feature>
<dbReference type="InterPro" id="IPR034058">
    <property type="entry name" value="TagA/B/C/D_pept_dom"/>
</dbReference>
<evidence type="ECO:0000259" key="9">
    <source>
        <dbReference type="Pfam" id="PF00082"/>
    </source>
</evidence>
<feature type="region of interest" description="Disordered" evidence="7">
    <location>
        <begin position="597"/>
        <end position="637"/>
    </location>
</feature>
<feature type="region of interest" description="Disordered" evidence="7">
    <location>
        <begin position="701"/>
        <end position="724"/>
    </location>
</feature>
<feature type="chain" id="PRO_5032465335" description="Peptidase S8/S53 domain-containing protein" evidence="8">
    <location>
        <begin position="19"/>
        <end position="1617"/>
    </location>
</feature>
<dbReference type="Gene3D" id="2.60.120.380">
    <property type="match status" value="1"/>
</dbReference>
<feature type="compositionally biased region" description="Basic residues" evidence="7">
    <location>
        <begin position="1602"/>
        <end position="1617"/>
    </location>
</feature>
<keyword evidence="8" id="KW-0732">Signal</keyword>
<dbReference type="SUPFAM" id="SSF52743">
    <property type="entry name" value="Subtilisin-like"/>
    <property type="match status" value="1"/>
</dbReference>
<feature type="compositionally biased region" description="Acidic residues" evidence="7">
    <location>
        <begin position="110"/>
        <end position="124"/>
    </location>
</feature>
<proteinExistence type="inferred from homology"/>
<evidence type="ECO:0000256" key="4">
    <source>
        <dbReference type="ARBA" id="ARBA00022825"/>
    </source>
</evidence>
<dbReference type="PANTHER" id="PTHR43399:SF4">
    <property type="entry name" value="CELL WALL-ASSOCIATED PROTEASE"/>
    <property type="match status" value="1"/>
</dbReference>
<dbReference type="InterPro" id="IPR023828">
    <property type="entry name" value="Peptidase_S8_Ser-AS"/>
</dbReference>
<dbReference type="PROSITE" id="PS51892">
    <property type="entry name" value="SUBTILASE"/>
    <property type="match status" value="1"/>
</dbReference>
<dbReference type="Pfam" id="PF00082">
    <property type="entry name" value="Peptidase_S8"/>
    <property type="match status" value="1"/>
</dbReference>
<evidence type="ECO:0000256" key="7">
    <source>
        <dbReference type="SAM" id="MobiDB-lite"/>
    </source>
</evidence>
<dbReference type="InterPro" id="IPR008979">
    <property type="entry name" value="Galactose-bd-like_sf"/>
</dbReference>
<reference evidence="10" key="1">
    <citation type="journal article" date="2020" name="bioRxiv">
        <title>Comparative genomics of Chlamydomonas.</title>
        <authorList>
            <person name="Craig R.J."/>
            <person name="Hasan A.R."/>
            <person name="Ness R.W."/>
            <person name="Keightley P.D."/>
        </authorList>
    </citation>
    <scope>NUCLEOTIDE SEQUENCE</scope>
    <source>
        <strain evidence="10">SAG 7.73</strain>
    </source>
</reference>
<feature type="active site" description="Charge relay system" evidence="5 6">
    <location>
        <position position="1268"/>
    </location>
</feature>
<dbReference type="GO" id="GO:0006508">
    <property type="term" value="P:proteolysis"/>
    <property type="evidence" value="ECO:0007669"/>
    <property type="project" value="UniProtKB-KW"/>
</dbReference>
<dbReference type="CDD" id="cd04842">
    <property type="entry name" value="Peptidases_S8_Kp43_protease"/>
    <property type="match status" value="1"/>
</dbReference>
<feature type="active site" description="Charge relay system" evidence="5 6">
    <location>
        <position position="865"/>
    </location>
</feature>
<dbReference type="GO" id="GO:0004252">
    <property type="term" value="F:serine-type endopeptidase activity"/>
    <property type="evidence" value="ECO:0007669"/>
    <property type="project" value="UniProtKB-UniRule"/>
</dbReference>
<gene>
    <name evidence="10" type="ORF">HXX76_009920</name>
</gene>
<feature type="domain" description="Peptidase S8/S53" evidence="9">
    <location>
        <begin position="797"/>
        <end position="1318"/>
    </location>
</feature>
<dbReference type="PRINTS" id="PR00723">
    <property type="entry name" value="SUBTILISIN"/>
</dbReference>
<dbReference type="SUPFAM" id="SSF49785">
    <property type="entry name" value="Galactose-binding domain-like"/>
    <property type="match status" value="1"/>
</dbReference>
<dbReference type="InterPro" id="IPR036852">
    <property type="entry name" value="Peptidase_S8/S53_dom_sf"/>
</dbReference>
<evidence type="ECO:0000256" key="1">
    <source>
        <dbReference type="ARBA" id="ARBA00011073"/>
    </source>
</evidence>
<feature type="region of interest" description="Disordered" evidence="7">
    <location>
        <begin position="551"/>
        <end position="581"/>
    </location>
</feature>
<evidence type="ECO:0000313" key="11">
    <source>
        <dbReference type="Proteomes" id="UP000650467"/>
    </source>
</evidence>
<feature type="region of interest" description="Disordered" evidence="7">
    <location>
        <begin position="1069"/>
        <end position="1097"/>
    </location>
</feature>
<evidence type="ECO:0000256" key="6">
    <source>
        <dbReference type="PROSITE-ProRule" id="PRU01240"/>
    </source>
</evidence>
<dbReference type="InterPro" id="IPR015500">
    <property type="entry name" value="Peptidase_S8_subtilisin-rel"/>
</dbReference>
<evidence type="ECO:0000313" key="10">
    <source>
        <dbReference type="EMBL" id="KAG2430952.1"/>
    </source>
</evidence>
<feature type="region of interest" description="Disordered" evidence="7">
    <location>
        <begin position="103"/>
        <end position="131"/>
    </location>
</feature>
<comment type="similarity">
    <text evidence="1 6">Belongs to the peptidase S8 family.</text>
</comment>
<evidence type="ECO:0000256" key="8">
    <source>
        <dbReference type="SAM" id="SignalP"/>
    </source>
</evidence>
<feature type="region of interest" description="Disordered" evidence="7">
    <location>
        <begin position="193"/>
        <end position="226"/>
    </location>
</feature>
<dbReference type="InterPro" id="IPR051048">
    <property type="entry name" value="Peptidase_S8/S53_subtilisin"/>
</dbReference>
<feature type="region of interest" description="Disordered" evidence="7">
    <location>
        <begin position="1522"/>
        <end position="1617"/>
    </location>
</feature>
<feature type="active site" description="Charge relay system" evidence="5 6">
    <location>
        <position position="806"/>
    </location>
</feature>
<keyword evidence="2 6" id="KW-0645">Protease</keyword>
<feature type="signal peptide" evidence="8">
    <location>
        <begin position="1"/>
        <end position="18"/>
    </location>
</feature>
<keyword evidence="3 6" id="KW-0378">Hydrolase</keyword>
<dbReference type="Proteomes" id="UP000650467">
    <property type="component" value="Unassembled WGS sequence"/>
</dbReference>
<keyword evidence="11" id="KW-1185">Reference proteome</keyword>
<feature type="compositionally biased region" description="Gly residues" evidence="7">
    <location>
        <begin position="878"/>
        <end position="890"/>
    </location>
</feature>
<sequence>MWAEHAVLAASLPALAHLELPYLACLAGLEAFARSSLTHVSAGCGGGGSLRLSHARSLAQLPQLVRLDVGELYEDLAAPGALQLAAAAGAAAGSLHLKHIELSKQRRQQDDEDDDAEQEDDEDEAHPQTPLHRLLALCDRKQLGTLDLGGEVEAAGPTSPAAADLATALGAALPLTGWPAKLRVGSHSVAAATAAPALPPSPGRSERGSSGTGGDGATAAARRSDDDVQRLKQWVLGLLQRDQKTAGADGADTRAEEPVAAAPAAVLPRGDWSVWFAPAAAFVAVFCQWPRSMLRLLRAAHAAAAPAPGSLQVAALVSGGGRSWSEEEVKRLLVTVVEKALQNLWDTGRDAVVVGGGRGGADASMPGRGPDVVAALAGGTQGQHQTAHLLEPGAWAQRVAELRTGTIELSTWPDVRVPAAAARPPDAESSASTRSAAVDGDSTAAAAAGLGPGAAAAGALGLFLVAYTPGPAQLRLHASLTSRGARLLSYVRPHTWVVVMTEQAAAEVAAESGAAMAPLGPPHRIDPEWQPLLEEVEAAAVAAAAEVAQRRRRRGGRRVLGDDSEDGRVEEDAGEDTTPAALAAEVGRRAARALSQLRPLAGSGGAADTSAGSRRHHRRRRQAAEEQPASGAGEEQGAADPLMYGVLVSLLPVPQLTAEAVDDLAADLPAALAAALGLQWAAPAAAGVGARATRPPCWPLVEVSRGPGGGSNGGSSGGGSGSGPPLLQAHVCPQHLPAAVAWLSRLWQTQWLEPQWVPQLQNAVANIIGQTGGLSSMFQYTAPLTVRKPYWDAGLDGTGEVVGVTDTGVDMTSCYFYDSRYGAVMAALAASSAAGPLTQAMPGARKVVAYSVIQGAAYGDPSGGHGTHTSGTVAGAVPAGGPGASSGPGAGYRVDNATGAAPGAALSVIDISTREGGLTLASPMDKTLLQVHANAGARITSDSWGVLSRDYTAAVNDFDRFLWSNDDHVALASAGNYGQSPGLRSGQVTSPANAKNVIAVGASLRSPPFTLYYPFYTVRGRRASSGAAWSQQVWPIECRDLGARSFMTALGGTSRNATLELVALTQWSLQPRPPPTTSAQQQPGDGGGGDAPAAPLPGPAPAFSSACEVPPSLVASGVLVGAVVVAPASLNCSLVDQVLALQRAGAAAALLGYTDLSNPPTPVLVATAAAALSSTGVTIPMGYITQALCSWLLGNMSDSVRPVTFGISQSATDGINSVASFSSAGPALDGRIKPDIVAPGFQLTSAWRTDLTAGDTCGLAVAARSGTSMSTPTAAGHTALMRQYLRTGYYPAGSPADPAAAPFSPSGTLLKGLIIAGAKSLEGGTAMATRETLGPPPDGYQGWGRLSLAGSLPLPGLTPAGFSLQVADRGQFTASGQQAVLTGLTATGAGPVSIVLTWYDYPSFPNAPVKLVNDLDLSVAVQPAPGAPGPAARVLLGNNPEDAAAPAADRLNTVERVWLSAPPPGAALTITVAAADLPSLWLSSDANYTDAALPQRWAVAVVGHFSGTLATELNPAYVRQGQLGLLQPPPPPPSPVKPSPPRPRKLPPPSSSPPPSSPSPSPMSTPSPKKPGKFPKPPPPSPSPSPGDGNGLILSTGGGGAAKKKKPPPPPKMRGRA</sequence>
<dbReference type="Gene3D" id="3.40.50.200">
    <property type="entry name" value="Peptidase S8/S53 domain"/>
    <property type="match status" value="2"/>
</dbReference>
<dbReference type="OrthoDB" id="534383at2759"/>
<name>A0A835ST33_CHLIN</name>